<proteinExistence type="predicted"/>
<sequence>MGAPSQPAVQSETYATDLTDAQWEQIRPFVEIQAKTGPKRRVDLRAVLNGLLYKLKTGRQWELLPRSFPPKSTVHYSFQQWTKKGILVRINDALRRRVRVEAEGRENVEPTGGVIDAQSAKSSIAGGPERGFDGGKQVYGRKRHRLADTLGLLITACVHSARAYDGAAAKQVFTATKARGIALKKVWADQTYRGVLGPWMAANGMGELEIVERLPGQRGFQVQPKRWVVERTHAWLSGNRQLSREYDHNPRHSESWLYLASIRLLGRRLAKAS</sequence>
<dbReference type="GO" id="GO:0006313">
    <property type="term" value="P:DNA transposition"/>
    <property type="evidence" value="ECO:0007669"/>
    <property type="project" value="InterPro"/>
</dbReference>
<dbReference type="eggNOG" id="COG3293">
    <property type="taxonomic scope" value="Bacteria"/>
</dbReference>
<dbReference type="RefSeq" id="WP_012120227.1">
    <property type="nucleotide sequence ID" value="NC_009767.1"/>
</dbReference>
<accession>A7NJY0</accession>
<dbReference type="GO" id="GO:0003677">
    <property type="term" value="F:DNA binding"/>
    <property type="evidence" value="ECO:0007669"/>
    <property type="project" value="InterPro"/>
</dbReference>
<evidence type="ECO:0000259" key="1">
    <source>
        <dbReference type="Pfam" id="PF01609"/>
    </source>
</evidence>
<dbReference type="PANTHER" id="PTHR30007">
    <property type="entry name" value="PHP DOMAIN PROTEIN"/>
    <property type="match status" value="1"/>
</dbReference>
<organism evidence="3 4">
    <name type="scientific">Roseiflexus castenholzii (strain DSM 13941 / HLO8)</name>
    <dbReference type="NCBI Taxonomy" id="383372"/>
    <lineage>
        <taxon>Bacteria</taxon>
        <taxon>Bacillati</taxon>
        <taxon>Chloroflexota</taxon>
        <taxon>Chloroflexia</taxon>
        <taxon>Chloroflexales</taxon>
        <taxon>Roseiflexineae</taxon>
        <taxon>Roseiflexaceae</taxon>
        <taxon>Roseiflexus</taxon>
    </lineage>
</organism>
<dbReference type="GO" id="GO:0004803">
    <property type="term" value="F:transposase activity"/>
    <property type="evidence" value="ECO:0007669"/>
    <property type="project" value="InterPro"/>
</dbReference>
<dbReference type="Pfam" id="PF13340">
    <property type="entry name" value="DUF4096"/>
    <property type="match status" value="1"/>
</dbReference>
<dbReference type="Proteomes" id="UP000000263">
    <property type="component" value="Chromosome"/>
</dbReference>
<dbReference type="STRING" id="383372.Rcas_1708"/>
<feature type="domain" description="Transposase IS4-like" evidence="1">
    <location>
        <begin position="111"/>
        <end position="259"/>
    </location>
</feature>
<dbReference type="PANTHER" id="PTHR30007:SF0">
    <property type="entry name" value="TRANSPOSASE"/>
    <property type="match status" value="1"/>
</dbReference>
<dbReference type="EMBL" id="CP000804">
    <property type="protein sequence ID" value="ABU57800.1"/>
    <property type="molecule type" value="Genomic_DNA"/>
</dbReference>
<keyword evidence="4" id="KW-1185">Reference proteome</keyword>
<evidence type="ECO:0000313" key="4">
    <source>
        <dbReference type="Proteomes" id="UP000000263"/>
    </source>
</evidence>
<dbReference type="KEGG" id="rca:Rcas_1708"/>
<evidence type="ECO:0000259" key="2">
    <source>
        <dbReference type="Pfam" id="PF13340"/>
    </source>
</evidence>
<dbReference type="InterPro" id="IPR002559">
    <property type="entry name" value="Transposase_11"/>
</dbReference>
<name>A7NJY0_ROSCS</name>
<dbReference type="AlphaFoldDB" id="A7NJY0"/>
<dbReference type="HOGENOM" id="CLU_055261_0_0_0"/>
<evidence type="ECO:0000313" key="3">
    <source>
        <dbReference type="EMBL" id="ABU57800.1"/>
    </source>
</evidence>
<dbReference type="OrthoDB" id="153928at2"/>
<dbReference type="InterPro" id="IPR025161">
    <property type="entry name" value="IS402-like_dom"/>
</dbReference>
<feature type="domain" description="Insertion element IS402-like" evidence="2">
    <location>
        <begin position="18"/>
        <end position="90"/>
    </location>
</feature>
<dbReference type="NCBIfam" id="NF033580">
    <property type="entry name" value="transpos_IS5_3"/>
    <property type="match status" value="1"/>
</dbReference>
<gene>
    <name evidence="3" type="ordered locus">Rcas_1708</name>
</gene>
<protein>
    <submittedName>
        <fullName evidence="3">Transposase IS4 family protein</fullName>
    </submittedName>
</protein>
<dbReference type="Pfam" id="PF01609">
    <property type="entry name" value="DDE_Tnp_1"/>
    <property type="match status" value="1"/>
</dbReference>
<reference evidence="3 4" key="1">
    <citation type="submission" date="2007-08" db="EMBL/GenBank/DDBJ databases">
        <title>Complete sequence of Roseiflexus castenholzii DSM 13941.</title>
        <authorList>
            <consortium name="US DOE Joint Genome Institute"/>
            <person name="Copeland A."/>
            <person name="Lucas S."/>
            <person name="Lapidus A."/>
            <person name="Barry K."/>
            <person name="Glavina del Rio T."/>
            <person name="Dalin E."/>
            <person name="Tice H."/>
            <person name="Pitluck S."/>
            <person name="Thompson L.S."/>
            <person name="Brettin T."/>
            <person name="Bruce D."/>
            <person name="Detter J.C."/>
            <person name="Han C."/>
            <person name="Tapia R."/>
            <person name="Schmutz J."/>
            <person name="Larimer F."/>
            <person name="Land M."/>
            <person name="Hauser L."/>
            <person name="Kyrpides N."/>
            <person name="Mikhailova N."/>
            <person name="Bryant D.A."/>
            <person name="Hanada S."/>
            <person name="Tsukatani Y."/>
            <person name="Richardson P."/>
        </authorList>
    </citation>
    <scope>NUCLEOTIDE SEQUENCE [LARGE SCALE GENOMIC DNA]</scope>
    <source>
        <strain evidence="4">DSM 13941 / HLO8</strain>
    </source>
</reference>